<sequence>MGAGGDEKVIAKCARAVDAWCGYSSPSETLRERERLTANPQGGGSVLSRFADLYR</sequence>
<dbReference type="AlphaFoldDB" id="A0A8J7LAF2"/>
<comment type="caution">
    <text evidence="1">The sequence shown here is derived from an EMBL/GenBank/DDBJ whole genome shotgun (WGS) entry which is preliminary data.</text>
</comment>
<organism evidence="1 2">
    <name type="scientific">Amazonocrinis nigriterrae CENA67</name>
    <dbReference type="NCBI Taxonomy" id="2794033"/>
    <lineage>
        <taxon>Bacteria</taxon>
        <taxon>Bacillati</taxon>
        <taxon>Cyanobacteriota</taxon>
        <taxon>Cyanophyceae</taxon>
        <taxon>Nostocales</taxon>
        <taxon>Nostocaceae</taxon>
        <taxon>Amazonocrinis</taxon>
        <taxon>Amazonocrinis nigriterrae</taxon>
    </lineage>
</organism>
<dbReference type="EMBL" id="JAECZC010000033">
    <property type="protein sequence ID" value="MBH8564016.1"/>
    <property type="molecule type" value="Genomic_DNA"/>
</dbReference>
<gene>
    <name evidence="1" type="ORF">I8748_17800</name>
</gene>
<protein>
    <submittedName>
        <fullName evidence="1">Uncharacterized protein</fullName>
    </submittedName>
</protein>
<reference evidence="1 2" key="1">
    <citation type="journal article" date="2021" name="Int. J. Syst. Evol. Microbiol.">
        <title>Amazonocrinis nigriterrae gen. nov., sp. nov., Atlanticothrix silvestris gen. nov., sp. nov. and Dendronalium phyllosphericum gen. nov., sp. nov., nostocacean cyanobacteria from Brazilian environments.</title>
        <authorList>
            <person name="Alvarenga D.O."/>
            <person name="Andreote A.P.D."/>
            <person name="Branco L.H.Z."/>
            <person name="Delbaje E."/>
            <person name="Cruz R.B."/>
            <person name="Varani A.M."/>
            <person name="Fiore M.F."/>
        </authorList>
    </citation>
    <scope>NUCLEOTIDE SEQUENCE [LARGE SCALE GENOMIC DNA]</scope>
    <source>
        <strain evidence="1 2">CENA67</strain>
    </source>
</reference>
<evidence type="ECO:0000313" key="1">
    <source>
        <dbReference type="EMBL" id="MBH8564016.1"/>
    </source>
</evidence>
<keyword evidence="2" id="KW-1185">Reference proteome</keyword>
<accession>A0A8J7LAF2</accession>
<evidence type="ECO:0000313" key="2">
    <source>
        <dbReference type="Proteomes" id="UP000632766"/>
    </source>
</evidence>
<proteinExistence type="predicted"/>
<name>A0A8J7LAF2_9NOST</name>
<dbReference type="Proteomes" id="UP000632766">
    <property type="component" value="Unassembled WGS sequence"/>
</dbReference>
<dbReference type="RefSeq" id="WP_198125878.1">
    <property type="nucleotide sequence ID" value="NZ_JAECZC010000033.1"/>
</dbReference>